<evidence type="ECO:0000313" key="2">
    <source>
        <dbReference type="Proteomes" id="UP000001880"/>
    </source>
</evidence>
<dbReference type="AlphaFoldDB" id="D0LVS7"/>
<evidence type="ECO:0000313" key="1">
    <source>
        <dbReference type="EMBL" id="ACY14061.1"/>
    </source>
</evidence>
<gene>
    <name evidence="1" type="ordered locus">Hoch_1509</name>
</gene>
<accession>D0LVS7</accession>
<dbReference type="RefSeq" id="WP_012826670.1">
    <property type="nucleotide sequence ID" value="NC_013440.1"/>
</dbReference>
<dbReference type="EMBL" id="CP001804">
    <property type="protein sequence ID" value="ACY14061.1"/>
    <property type="molecule type" value="Genomic_DNA"/>
</dbReference>
<dbReference type="KEGG" id="hoh:Hoch_1509"/>
<dbReference type="OrthoDB" id="5478571at2"/>
<name>D0LVS7_HALO1</name>
<protein>
    <submittedName>
        <fullName evidence="1">Uncharacterized protein</fullName>
    </submittedName>
</protein>
<keyword evidence="2" id="KW-1185">Reference proteome</keyword>
<dbReference type="Proteomes" id="UP000001880">
    <property type="component" value="Chromosome"/>
</dbReference>
<reference evidence="1 2" key="1">
    <citation type="journal article" date="2010" name="Stand. Genomic Sci.">
        <title>Complete genome sequence of Haliangium ochraceum type strain (SMP-2).</title>
        <authorList>
            <consortium name="US DOE Joint Genome Institute (JGI-PGF)"/>
            <person name="Ivanova N."/>
            <person name="Daum C."/>
            <person name="Lang E."/>
            <person name="Abt B."/>
            <person name="Kopitz M."/>
            <person name="Saunders E."/>
            <person name="Lapidus A."/>
            <person name="Lucas S."/>
            <person name="Glavina Del Rio T."/>
            <person name="Nolan M."/>
            <person name="Tice H."/>
            <person name="Copeland A."/>
            <person name="Cheng J.F."/>
            <person name="Chen F."/>
            <person name="Bruce D."/>
            <person name="Goodwin L."/>
            <person name="Pitluck S."/>
            <person name="Mavromatis K."/>
            <person name="Pati A."/>
            <person name="Mikhailova N."/>
            <person name="Chen A."/>
            <person name="Palaniappan K."/>
            <person name="Land M."/>
            <person name="Hauser L."/>
            <person name="Chang Y.J."/>
            <person name="Jeffries C.D."/>
            <person name="Detter J.C."/>
            <person name="Brettin T."/>
            <person name="Rohde M."/>
            <person name="Goker M."/>
            <person name="Bristow J."/>
            <person name="Markowitz V."/>
            <person name="Eisen J.A."/>
            <person name="Hugenholtz P."/>
            <person name="Kyrpides N.C."/>
            <person name="Klenk H.P."/>
        </authorList>
    </citation>
    <scope>NUCLEOTIDE SEQUENCE [LARGE SCALE GENOMIC DNA]</scope>
    <source>
        <strain evidence="2">DSM 14365 / CIP 107738 / JCM 11303 / AJ 13395 / SMP-2</strain>
    </source>
</reference>
<sequence>MNSHLISHPSHRTRGFIAATRYLWLAAAVFVLLSAGCGNSSPGDDDPFDDPMLDAGAPPVEEQPLCLSGFVGAPGTLGCECADDGSCEGSLRCEDGYCHDCPAGDEGCDCFIGDTCNQGQMCMSGTCVPDDCSEGALDCPCRDASGADAAEPSCDGDAFCAGSGLCELCSDDIIGCACTEGTCSGGLACGSDGLCREPYTCEDLNAESLCGWHEGCEEGAPGVDAACLYGECWEDYHWEEPVDGLEPGCVPDPSCDPDAHGSIAHQCEIEYRTCVDVVDGDDVCGDCLPNTRLVDGVCVPEIECGGVLCGGGEYCGEDGAGEPVCLEKPCAGDDEALNSIGQCATCQGSCDGQAGTSGRFWPFMTRDDTCVCETLPGFFLDTSGEDRRPQVCDADNDTWVREEIRNLNITGPSADPALAQNMRCEVRTVDRVVLVDEYGVSVTVHSCAEGLVKSESGEVDPALCDPDTKKPLRLLESERNDVPGRPAVDPQTPRYGADGRALRAQELNGLTKACVSSDGDFNDNGVEDIDEVQDMRPDTSTMNEERRLESFAYFLEMYTARYQDNLSGSLGSLIIEERSRCAGNQFPFLYDEGDALRSYAADEASSYWRSCSRNRDPAFDADSGRAGFDFAQWMCDERSESCAPLPPAHASIDASTPPDPDELLVRDHGLCELGEGQTPADGIWRGMSHHTQFQCVVVAENDPGLPRQTAQPTEFENRGDGQSNLIMNDCRAVVCTGADCSESRDGGSGGSDDPVVRCSPHSGVPDVGTVGWAAVNYDPYGHIGINGQGDGKAYAGSCVNEDAEWDFLCPVPEFGRLTEAPLDAFGRFRCHGWDSFFLWANFSESGEPERAALVWAPAGGEASNGSVWR</sequence>
<proteinExistence type="predicted"/>
<dbReference type="HOGENOM" id="CLU_330035_0_0_7"/>
<organism evidence="1 2">
    <name type="scientific">Haliangium ochraceum (strain DSM 14365 / JCM 11303 / SMP-2)</name>
    <dbReference type="NCBI Taxonomy" id="502025"/>
    <lineage>
        <taxon>Bacteria</taxon>
        <taxon>Pseudomonadati</taxon>
        <taxon>Myxococcota</taxon>
        <taxon>Polyangia</taxon>
        <taxon>Haliangiales</taxon>
        <taxon>Kofleriaceae</taxon>
        <taxon>Haliangium</taxon>
    </lineage>
</organism>